<dbReference type="OrthoDB" id="24893at2759"/>
<evidence type="ECO:0000256" key="2">
    <source>
        <dbReference type="ARBA" id="ARBA00010497"/>
    </source>
</evidence>
<feature type="domain" description="Prenyltransferase alpha-alpha toroid" evidence="8">
    <location>
        <begin position="6"/>
        <end position="356"/>
    </location>
</feature>
<keyword evidence="7" id="KW-0862">Zinc</keyword>
<dbReference type="VEuPathDB" id="FungiDB:CTRG_00543"/>
<dbReference type="AlphaFoldDB" id="C5M3A4"/>
<evidence type="ECO:0000313" key="9">
    <source>
        <dbReference type="EMBL" id="EER35804.1"/>
    </source>
</evidence>
<dbReference type="EMBL" id="GG692395">
    <property type="protein sequence ID" value="EER35804.1"/>
    <property type="molecule type" value="Genomic_DNA"/>
</dbReference>
<dbReference type="Pfam" id="PF00432">
    <property type="entry name" value="Prenyltrans"/>
    <property type="match status" value="1"/>
</dbReference>
<evidence type="ECO:0000256" key="5">
    <source>
        <dbReference type="ARBA" id="ARBA00022723"/>
    </source>
</evidence>
<name>C5M3A4_CANTT</name>
<comment type="similarity">
    <text evidence="2">Belongs to the protein prenyltransferase subunit beta family.</text>
</comment>
<dbReference type="Gene3D" id="1.50.10.20">
    <property type="match status" value="1"/>
</dbReference>
<gene>
    <name evidence="9" type="ORF">CTRG_00543</name>
</gene>
<evidence type="ECO:0000256" key="1">
    <source>
        <dbReference type="ARBA" id="ARBA00001947"/>
    </source>
</evidence>
<evidence type="ECO:0000256" key="3">
    <source>
        <dbReference type="ARBA" id="ARBA00022602"/>
    </source>
</evidence>
<dbReference type="InterPro" id="IPR001330">
    <property type="entry name" value="Prenyltrans"/>
</dbReference>
<dbReference type="eggNOG" id="KOG0367">
    <property type="taxonomic scope" value="Eukaryota"/>
</dbReference>
<proteinExistence type="inferred from homology"/>
<dbReference type="InterPro" id="IPR045089">
    <property type="entry name" value="PGGT1B-like"/>
</dbReference>
<sequence>MNPILINKHEKFFNRCLLGLPASAQSEDSNKLAIIYFCLHGLSLINKFNFSDVELQYHRDFVYNQFMIETDEIVAFRSTHYFKNITNYDLPNLSSTLFALYCLLVLKSPYHQKINRRKLLNFLVKCQVKEGVNKGGFVPTLHYEDGEYKQFGDPDLRVCYMALLIRYLVKCHDDNREDIDIDLDSLLKFILDRHNPNGGFSSTILDESHVGFTFCAIAALKLLEYPLENLKWTKEWLIQRQVDYPECLYGDMSYKYYRNEDIGGFNGRENKLSDTCYSWWCTGSLYIMDPESVNLVDIEKATEYLLNRTQNSLFGGFGRDPEATPDPLHSYLALASLSIWNHKKYDLQEVDPVLVITKESYRFFKEEIDY</sequence>
<dbReference type="KEGG" id="ctp:CTRG_00543"/>
<accession>C5M3A4</accession>
<dbReference type="GO" id="GO:0004662">
    <property type="term" value="F:CAAX-protein geranylgeranyltransferase activity"/>
    <property type="evidence" value="ECO:0007669"/>
    <property type="project" value="EnsemblFungi"/>
</dbReference>
<protein>
    <recommendedName>
        <fullName evidence="8">Prenyltransferase alpha-alpha toroid domain-containing protein</fullName>
    </recommendedName>
</protein>
<keyword evidence="6" id="KW-0677">Repeat</keyword>
<dbReference type="GO" id="GO:0046872">
    <property type="term" value="F:metal ion binding"/>
    <property type="evidence" value="ECO:0007669"/>
    <property type="project" value="UniProtKB-KW"/>
</dbReference>
<dbReference type="Proteomes" id="UP000002037">
    <property type="component" value="Unassembled WGS sequence"/>
</dbReference>
<organism evidence="9 10">
    <name type="scientific">Candida tropicalis (strain ATCC MYA-3404 / T1)</name>
    <name type="common">Yeast</name>
    <dbReference type="NCBI Taxonomy" id="294747"/>
    <lineage>
        <taxon>Eukaryota</taxon>
        <taxon>Fungi</taxon>
        <taxon>Dikarya</taxon>
        <taxon>Ascomycota</taxon>
        <taxon>Saccharomycotina</taxon>
        <taxon>Pichiomycetes</taxon>
        <taxon>Debaryomycetaceae</taxon>
        <taxon>Candida/Lodderomyces clade</taxon>
        <taxon>Candida</taxon>
    </lineage>
</organism>
<reference evidence="9 10" key="1">
    <citation type="journal article" date="2009" name="Nature">
        <title>Evolution of pathogenicity and sexual reproduction in eight Candida genomes.</title>
        <authorList>
            <person name="Butler G."/>
            <person name="Rasmussen M.D."/>
            <person name="Lin M.F."/>
            <person name="Santos M.A."/>
            <person name="Sakthikumar S."/>
            <person name="Munro C.A."/>
            <person name="Rheinbay E."/>
            <person name="Grabherr M."/>
            <person name="Forche A."/>
            <person name="Reedy J.L."/>
            <person name="Agrafioti I."/>
            <person name="Arnaud M.B."/>
            <person name="Bates S."/>
            <person name="Brown A.J."/>
            <person name="Brunke S."/>
            <person name="Costanzo M.C."/>
            <person name="Fitzpatrick D.A."/>
            <person name="de Groot P.W."/>
            <person name="Harris D."/>
            <person name="Hoyer L.L."/>
            <person name="Hube B."/>
            <person name="Klis F.M."/>
            <person name="Kodira C."/>
            <person name="Lennard N."/>
            <person name="Logue M.E."/>
            <person name="Martin R."/>
            <person name="Neiman A.M."/>
            <person name="Nikolaou E."/>
            <person name="Quail M.A."/>
            <person name="Quinn J."/>
            <person name="Santos M.C."/>
            <person name="Schmitzberger F.F."/>
            <person name="Sherlock G."/>
            <person name="Shah P."/>
            <person name="Silverstein K.A."/>
            <person name="Skrzypek M.S."/>
            <person name="Soll D."/>
            <person name="Staggs R."/>
            <person name="Stansfield I."/>
            <person name="Stumpf M.P."/>
            <person name="Sudbery P.E."/>
            <person name="Srikantha T."/>
            <person name="Zeng Q."/>
            <person name="Berman J."/>
            <person name="Berriman M."/>
            <person name="Heitman J."/>
            <person name="Gow N.A."/>
            <person name="Lorenz M.C."/>
            <person name="Birren B.W."/>
            <person name="Kellis M."/>
            <person name="Cuomo C.A."/>
        </authorList>
    </citation>
    <scope>NUCLEOTIDE SEQUENCE [LARGE SCALE GENOMIC DNA]</scope>
    <source>
        <strain evidence="10">ATCC MYA-3404 / T1</strain>
    </source>
</reference>
<evidence type="ECO:0000313" key="10">
    <source>
        <dbReference type="Proteomes" id="UP000002037"/>
    </source>
</evidence>
<evidence type="ECO:0000256" key="4">
    <source>
        <dbReference type="ARBA" id="ARBA00022679"/>
    </source>
</evidence>
<evidence type="ECO:0000259" key="8">
    <source>
        <dbReference type="Pfam" id="PF00432"/>
    </source>
</evidence>
<dbReference type="SUPFAM" id="SSF48239">
    <property type="entry name" value="Terpenoid cyclases/Protein prenyltransferases"/>
    <property type="match status" value="1"/>
</dbReference>
<evidence type="ECO:0000256" key="7">
    <source>
        <dbReference type="ARBA" id="ARBA00022833"/>
    </source>
</evidence>
<keyword evidence="4" id="KW-0808">Transferase</keyword>
<dbReference type="RefSeq" id="XP_002545762.1">
    <property type="nucleotide sequence ID" value="XM_002545716.1"/>
</dbReference>
<keyword evidence="5" id="KW-0479">Metal-binding</keyword>
<dbReference type="STRING" id="294747.C5M3A4"/>
<dbReference type="GO" id="GO:0005953">
    <property type="term" value="C:CAAX-protein geranylgeranyltransferase complex"/>
    <property type="evidence" value="ECO:0007669"/>
    <property type="project" value="EnsemblFungi"/>
</dbReference>
<keyword evidence="3" id="KW-0637">Prenyltransferase</keyword>
<keyword evidence="10" id="KW-1185">Reference proteome</keyword>
<dbReference type="GeneID" id="8298441"/>
<dbReference type="InterPro" id="IPR008930">
    <property type="entry name" value="Terpenoid_cyclase/PrenylTrfase"/>
</dbReference>
<dbReference type="HOGENOM" id="CLU_028946_2_1_1"/>
<comment type="cofactor">
    <cofactor evidence="1">
        <name>Zn(2+)</name>
        <dbReference type="ChEBI" id="CHEBI:29105"/>
    </cofactor>
</comment>
<dbReference type="PANTHER" id="PTHR11774">
    <property type="entry name" value="GERANYLGERANYL TRANSFERASE TYPE BETA SUBUNIT"/>
    <property type="match status" value="1"/>
</dbReference>
<dbReference type="PANTHER" id="PTHR11774:SF4">
    <property type="entry name" value="GERANYLGERANYL TRANSFERASE TYPE-1 SUBUNIT BETA"/>
    <property type="match status" value="1"/>
</dbReference>
<evidence type="ECO:0000256" key="6">
    <source>
        <dbReference type="ARBA" id="ARBA00022737"/>
    </source>
</evidence>